<evidence type="ECO:0000256" key="5">
    <source>
        <dbReference type="ARBA" id="ARBA00022525"/>
    </source>
</evidence>
<dbReference type="InterPro" id="IPR041469">
    <property type="entry name" value="Subtilisin-like_FN3"/>
</dbReference>
<dbReference type="Pfam" id="PF05922">
    <property type="entry name" value="Inhibitor_I9"/>
    <property type="match status" value="1"/>
</dbReference>
<feature type="signal peptide" evidence="11">
    <location>
        <begin position="1"/>
        <end position="25"/>
    </location>
</feature>
<evidence type="ECO:0000259" key="13">
    <source>
        <dbReference type="Pfam" id="PF02225"/>
    </source>
</evidence>
<feature type="chain" id="PRO_5043910712" evidence="11">
    <location>
        <begin position="26"/>
        <end position="766"/>
    </location>
</feature>
<dbReference type="InterPro" id="IPR000209">
    <property type="entry name" value="Peptidase_S8/S53_dom"/>
</dbReference>
<feature type="domain" description="Peptidase S8/S53" evidence="12">
    <location>
        <begin position="142"/>
        <end position="591"/>
    </location>
</feature>
<evidence type="ECO:0000256" key="11">
    <source>
        <dbReference type="SAM" id="SignalP"/>
    </source>
</evidence>
<dbReference type="EMBL" id="JAGKQH010000006">
    <property type="protein sequence ID" value="KAG6596775.1"/>
    <property type="molecule type" value="Genomic_DNA"/>
</dbReference>
<dbReference type="PROSITE" id="PS51892">
    <property type="entry name" value="SUBTILASE"/>
    <property type="match status" value="1"/>
</dbReference>
<keyword evidence="5" id="KW-0964">Secreted</keyword>
<protein>
    <submittedName>
        <fullName evidence="16">Subtilisin-like protease 5.3</fullName>
    </submittedName>
</protein>
<evidence type="ECO:0000256" key="4">
    <source>
        <dbReference type="ARBA" id="ARBA00022523"/>
    </source>
</evidence>
<evidence type="ECO:0000256" key="2">
    <source>
        <dbReference type="ARBA" id="ARBA00004271"/>
    </source>
</evidence>
<dbReference type="PANTHER" id="PTHR10795">
    <property type="entry name" value="PROPROTEIN CONVERTASE SUBTILISIN/KEXIN"/>
    <property type="match status" value="1"/>
</dbReference>
<dbReference type="CDD" id="cd04852">
    <property type="entry name" value="Peptidases_S8_3"/>
    <property type="match status" value="1"/>
</dbReference>
<dbReference type="FunFam" id="3.30.70.80:FF:000002">
    <property type="entry name" value="Subtilisin-like protease SBT5.3"/>
    <property type="match status" value="1"/>
</dbReference>
<dbReference type="Pfam" id="PF00082">
    <property type="entry name" value="Peptidase_S8"/>
    <property type="match status" value="1"/>
</dbReference>
<dbReference type="AlphaFoldDB" id="A0AAV6NGV8"/>
<evidence type="ECO:0000256" key="10">
    <source>
        <dbReference type="PROSITE-ProRule" id="PRU01240"/>
    </source>
</evidence>
<dbReference type="GO" id="GO:0048046">
    <property type="term" value="C:apoplast"/>
    <property type="evidence" value="ECO:0007669"/>
    <property type="project" value="UniProtKB-SubCell"/>
</dbReference>
<keyword evidence="17" id="KW-1185">Reference proteome</keyword>
<keyword evidence="6 10" id="KW-0645">Protease</keyword>
<dbReference type="CDD" id="cd02120">
    <property type="entry name" value="PA_subtilisin_like"/>
    <property type="match status" value="1"/>
</dbReference>
<accession>A0AAV6NGV8</accession>
<feature type="domain" description="PA" evidence="13">
    <location>
        <begin position="377"/>
        <end position="467"/>
    </location>
</feature>
<evidence type="ECO:0000256" key="7">
    <source>
        <dbReference type="ARBA" id="ARBA00022729"/>
    </source>
</evidence>
<sequence>MNAFHPSPLLFILFLLMLFQTCIIATKKPYIVYLGSLSHGSSTSSLHHQRVTESHYNLLESVSGSKNIAEEAISHSCNRHINGFAAMLDENQASKLAKFPDVVSVFECQARTLHTTRSWNFLGMEKHEGIPLNSIWNFARFGDDTIIANFDSGVWPEAKSFSDEGYGPIPSRWKGTCQSDLDPNFHCNKKLIGARFFNKGYGILNATFNSPRDQEGHGTHTLSIAGGNFVSGANVFAMANGTAKGGSPRARIASYKVCWPVEGRQCLDPNALAAYDAAISDGVDVISVSIGGEPKEFLRDALSVGAFHAVQHGIVVVCSAGNFGPTPATVSNVSPWVLTVGASTIDRDFTNFVVLGNNKKLKGTSFSSKALAFNKFYPLINAVDAKANNASSSDAEVCNERSLDPTKLAGKIVVCLRGVISRVSKGYVVAQAGAAGMILVNDKDNGDAIATDLHLLPASHVTFNDGISIFQYIKSTKTPMACISSVKTELDVNPSPVMADFSSRGPSTIEESILKPDITAPGVNIIAAYPDEIPLIELQVDDRRAPFKVDSGTSMACPHVAGIVGLLKSRYPKWSPAAIKSAIMTTAKTNANNFNPILDFTGLEATPLAYGNGHVDPNSVMDPGLIYDISIDDYLNFLCARGENATQINKLSHKLFVCDPSFKVTDLNYPSISVTNLKTGPVTINRKLKNVGSPGTYVAQVKAPLEVSIAVEPSTLQFTAMDEEKSFKIVLQRSGKGSQEGYAFGELAWSDGKHNVRSSIAVNLGK</sequence>
<dbReference type="Proteomes" id="UP000685013">
    <property type="component" value="Chromosome 6"/>
</dbReference>
<organism evidence="16 17">
    <name type="scientific">Cucurbita argyrosperma subsp. sororia</name>
    <dbReference type="NCBI Taxonomy" id="37648"/>
    <lineage>
        <taxon>Eukaryota</taxon>
        <taxon>Viridiplantae</taxon>
        <taxon>Streptophyta</taxon>
        <taxon>Embryophyta</taxon>
        <taxon>Tracheophyta</taxon>
        <taxon>Spermatophyta</taxon>
        <taxon>Magnoliopsida</taxon>
        <taxon>eudicotyledons</taxon>
        <taxon>Gunneridae</taxon>
        <taxon>Pentapetalae</taxon>
        <taxon>rosids</taxon>
        <taxon>fabids</taxon>
        <taxon>Cucurbitales</taxon>
        <taxon>Cucurbitaceae</taxon>
        <taxon>Cucurbiteae</taxon>
        <taxon>Cucurbita</taxon>
    </lineage>
</organism>
<evidence type="ECO:0000256" key="1">
    <source>
        <dbReference type="ARBA" id="ARBA00002076"/>
    </source>
</evidence>
<name>A0AAV6NGV8_9ROSI</name>
<proteinExistence type="inferred from homology"/>
<feature type="non-terminal residue" evidence="16">
    <location>
        <position position="1"/>
    </location>
</feature>
<dbReference type="FunFam" id="3.50.30.30:FF:000005">
    <property type="entry name" value="subtilisin-like protease SBT1.5"/>
    <property type="match status" value="1"/>
</dbReference>
<evidence type="ECO:0000256" key="8">
    <source>
        <dbReference type="ARBA" id="ARBA00022801"/>
    </source>
</evidence>
<comment type="caution">
    <text evidence="16">The sequence shown here is derived from an EMBL/GenBank/DDBJ whole genome shotgun (WGS) entry which is preliminary data.</text>
</comment>
<dbReference type="InterPro" id="IPR034197">
    <property type="entry name" value="Peptidases_S8_3"/>
</dbReference>
<dbReference type="FunFam" id="2.60.40.2310:FF:000001">
    <property type="entry name" value="Subtilisin-like protease SBT1.5"/>
    <property type="match status" value="1"/>
</dbReference>
<dbReference type="PROSITE" id="PS00138">
    <property type="entry name" value="SUBTILASE_SER"/>
    <property type="match status" value="1"/>
</dbReference>
<evidence type="ECO:0000259" key="12">
    <source>
        <dbReference type="Pfam" id="PF00082"/>
    </source>
</evidence>
<dbReference type="FunFam" id="3.40.50.200:FF:000006">
    <property type="entry name" value="Subtilisin-like protease SBT1.5"/>
    <property type="match status" value="1"/>
</dbReference>
<keyword evidence="9 10" id="KW-0720">Serine protease</keyword>
<dbReference type="GO" id="GO:0009609">
    <property type="term" value="P:response to symbiotic bacterium"/>
    <property type="evidence" value="ECO:0007669"/>
    <property type="project" value="UniProtKB-ARBA"/>
</dbReference>
<feature type="active site" description="Charge relay system" evidence="10">
    <location>
        <position position="554"/>
    </location>
</feature>
<reference evidence="16 17" key="1">
    <citation type="journal article" date="2021" name="Hortic Res">
        <title>The domestication of Cucurbita argyrosperma as revealed by the genome of its wild relative.</title>
        <authorList>
            <person name="Barrera-Redondo J."/>
            <person name="Sanchez-de la Vega G."/>
            <person name="Aguirre-Liguori J.A."/>
            <person name="Castellanos-Morales G."/>
            <person name="Gutierrez-Guerrero Y.T."/>
            <person name="Aguirre-Dugua X."/>
            <person name="Aguirre-Planter E."/>
            <person name="Tenaillon M.I."/>
            <person name="Lira-Saade R."/>
            <person name="Eguiarte L.E."/>
        </authorList>
    </citation>
    <scope>NUCLEOTIDE SEQUENCE [LARGE SCALE GENOMIC DNA]</scope>
    <source>
        <strain evidence="16">JBR-2021</strain>
    </source>
</reference>
<keyword evidence="4" id="KW-0052">Apoplast</keyword>
<evidence type="ECO:0000259" key="14">
    <source>
        <dbReference type="Pfam" id="PF05922"/>
    </source>
</evidence>
<dbReference type="InterPro" id="IPR023828">
    <property type="entry name" value="Peptidase_S8_Ser-AS"/>
</dbReference>
<dbReference type="Pfam" id="PF17766">
    <property type="entry name" value="fn3_6"/>
    <property type="match status" value="1"/>
</dbReference>
<dbReference type="GO" id="GO:0004252">
    <property type="term" value="F:serine-type endopeptidase activity"/>
    <property type="evidence" value="ECO:0007669"/>
    <property type="project" value="UniProtKB-UniRule"/>
</dbReference>
<feature type="domain" description="Inhibitor I9" evidence="14">
    <location>
        <begin position="30"/>
        <end position="114"/>
    </location>
</feature>
<dbReference type="GO" id="GO:0009610">
    <property type="term" value="P:response to symbiotic fungus"/>
    <property type="evidence" value="ECO:0007669"/>
    <property type="project" value="UniProtKB-ARBA"/>
</dbReference>
<evidence type="ECO:0000259" key="15">
    <source>
        <dbReference type="Pfam" id="PF17766"/>
    </source>
</evidence>
<evidence type="ECO:0000313" key="17">
    <source>
        <dbReference type="Proteomes" id="UP000685013"/>
    </source>
</evidence>
<dbReference type="InterPro" id="IPR003137">
    <property type="entry name" value="PA_domain"/>
</dbReference>
<feature type="domain" description="Subtilisin-like protease fibronectin type-III" evidence="15">
    <location>
        <begin position="666"/>
        <end position="762"/>
    </location>
</feature>
<gene>
    <name evidence="16" type="primary">AIR3</name>
    <name evidence="16" type="ORF">SDJN03_09955</name>
</gene>
<dbReference type="InterPro" id="IPR010259">
    <property type="entry name" value="S8pro/Inhibitor_I9"/>
</dbReference>
<dbReference type="Pfam" id="PF02225">
    <property type="entry name" value="PA"/>
    <property type="match status" value="1"/>
</dbReference>
<dbReference type="InterPro" id="IPR045051">
    <property type="entry name" value="SBT"/>
</dbReference>
<evidence type="ECO:0000313" key="16">
    <source>
        <dbReference type="EMBL" id="KAG6596775.1"/>
    </source>
</evidence>
<comment type="subcellular location">
    <subcellularLocation>
        <location evidence="2">Secreted</location>
        <location evidence="2">Extracellular space</location>
        <location evidence="2">Apoplast</location>
    </subcellularLocation>
</comment>
<feature type="active site" description="Charge relay system" evidence="10">
    <location>
        <position position="151"/>
    </location>
</feature>
<keyword evidence="7 11" id="KW-0732">Signal</keyword>
<feature type="active site" description="Charge relay system" evidence="10">
    <location>
        <position position="217"/>
    </location>
</feature>
<evidence type="ECO:0000256" key="9">
    <source>
        <dbReference type="ARBA" id="ARBA00022825"/>
    </source>
</evidence>
<evidence type="ECO:0000256" key="3">
    <source>
        <dbReference type="ARBA" id="ARBA00011073"/>
    </source>
</evidence>
<evidence type="ECO:0000256" key="6">
    <source>
        <dbReference type="ARBA" id="ARBA00022670"/>
    </source>
</evidence>
<comment type="similarity">
    <text evidence="3 10">Belongs to the peptidase S8 family.</text>
</comment>
<comment type="function">
    <text evidence="1">Required for arbuscular mycorrhiza (AM) development during AM symbiosis with AM fungi (e.g. Glomeromycota intraradices).</text>
</comment>
<keyword evidence="8 10" id="KW-0378">Hydrolase</keyword>
<dbReference type="GO" id="GO:0006508">
    <property type="term" value="P:proteolysis"/>
    <property type="evidence" value="ECO:0007669"/>
    <property type="project" value="UniProtKB-KW"/>
</dbReference>